<evidence type="ECO:0000256" key="4">
    <source>
        <dbReference type="ARBA" id="ARBA00022679"/>
    </source>
</evidence>
<dbReference type="GO" id="GO:0032259">
    <property type="term" value="P:methylation"/>
    <property type="evidence" value="ECO:0007669"/>
    <property type="project" value="UniProtKB-KW"/>
</dbReference>
<dbReference type="PRINTS" id="PR00507">
    <property type="entry name" value="N12N6MTFRASE"/>
</dbReference>
<dbReference type="InterPro" id="IPR029063">
    <property type="entry name" value="SAM-dependent_MTases_sf"/>
</dbReference>
<dbReference type="Gene3D" id="3.40.50.150">
    <property type="entry name" value="Vaccinia Virus protein VP39"/>
    <property type="match status" value="1"/>
</dbReference>
<sequence>MMTADLQRQVDPIWDAFHTEGIADPFEIIEQLTCLLCLKRLDDLHVLARHLARRSGQPAASGARLPFREDQDDLRWSVFRTLSPQAMFDAVSTRGIPFLQALGDNDPAAGRHLEDIRFTITTPALLARVVQLLDAIPLHRRDVRGAVYESLLGRIALTRRGGAFHTPRHIVRFMVALTRPDPSDTLCDPAAGTCGFLAAAGEYLRREHPGLLHDAQQSAHFHHGMFHGHEIDRTMVRIGSMNLLLHGVEGAGLRHDDALAGAHADEAGAYSLILTRPPFTGDVDRGGADPDLLRLVKTRKTELLFLARCLRLLKPGGRAAVIVPDGVLFGSGIAHRTLRRMLVEDHQLEGVIKLPGGVFRPYAGIGTAILLFTRTDTGGTGHVWFYDLRADGFSLDDLRTPLLPADRLGATPATPSAPQDHGWNNLPDALHRWNRREADERGNPRTAQSFCVPKNDIAAQDYDLTVSRYQERMPCPSLSAA</sequence>
<keyword evidence="5" id="KW-0949">S-adenosyl-L-methionine</keyword>
<dbReference type="SUPFAM" id="SSF53335">
    <property type="entry name" value="S-adenosyl-L-methionine-dependent methyltransferases"/>
    <property type="match status" value="1"/>
</dbReference>
<evidence type="ECO:0000256" key="2">
    <source>
        <dbReference type="ARBA" id="ARBA00011900"/>
    </source>
</evidence>
<feature type="domain" description="N6 adenine-specific DNA methyltransferase N-terminal" evidence="9">
    <location>
        <begin position="6"/>
        <end position="132"/>
    </location>
</feature>
<dbReference type="Pfam" id="PF12161">
    <property type="entry name" value="HsdM_N"/>
    <property type="match status" value="1"/>
</dbReference>
<evidence type="ECO:0000259" key="9">
    <source>
        <dbReference type="Pfam" id="PF12161"/>
    </source>
</evidence>
<evidence type="ECO:0000259" key="8">
    <source>
        <dbReference type="Pfam" id="PF02384"/>
    </source>
</evidence>
<dbReference type="Pfam" id="PF02384">
    <property type="entry name" value="N6_Mtase"/>
    <property type="match status" value="1"/>
</dbReference>
<dbReference type="GO" id="GO:0008170">
    <property type="term" value="F:N-methyltransferase activity"/>
    <property type="evidence" value="ECO:0007669"/>
    <property type="project" value="InterPro"/>
</dbReference>
<dbReference type="Gene3D" id="1.20.1260.30">
    <property type="match status" value="1"/>
</dbReference>
<comment type="catalytic activity">
    <reaction evidence="7">
        <text>a 2'-deoxyadenosine in DNA + S-adenosyl-L-methionine = an N(6)-methyl-2'-deoxyadenosine in DNA + S-adenosyl-L-homocysteine + H(+)</text>
        <dbReference type="Rhea" id="RHEA:15197"/>
        <dbReference type="Rhea" id="RHEA-COMP:12418"/>
        <dbReference type="Rhea" id="RHEA-COMP:12419"/>
        <dbReference type="ChEBI" id="CHEBI:15378"/>
        <dbReference type="ChEBI" id="CHEBI:57856"/>
        <dbReference type="ChEBI" id="CHEBI:59789"/>
        <dbReference type="ChEBI" id="CHEBI:90615"/>
        <dbReference type="ChEBI" id="CHEBI:90616"/>
        <dbReference type="EC" id="2.1.1.72"/>
    </reaction>
</comment>
<dbReference type="REBASE" id="134373">
    <property type="entry name" value="M.Rso231ORF430025P"/>
</dbReference>
<proteinExistence type="inferred from homology"/>
<evidence type="ECO:0000256" key="6">
    <source>
        <dbReference type="ARBA" id="ARBA00022747"/>
    </source>
</evidence>
<dbReference type="PANTHER" id="PTHR42933:SF3">
    <property type="entry name" value="TYPE I RESTRICTION ENZYME MJAVIII METHYLASE SUBUNIT"/>
    <property type="match status" value="1"/>
</dbReference>
<keyword evidence="3 10" id="KW-0489">Methyltransferase</keyword>
<evidence type="ECO:0000256" key="3">
    <source>
        <dbReference type="ARBA" id="ARBA00022603"/>
    </source>
</evidence>
<dbReference type="PANTHER" id="PTHR42933">
    <property type="entry name" value="SLR6095 PROTEIN"/>
    <property type="match status" value="1"/>
</dbReference>
<dbReference type="InterPro" id="IPR003356">
    <property type="entry name" value="DNA_methylase_A-5"/>
</dbReference>
<keyword evidence="4 10" id="KW-0808">Transferase</keyword>
<accession>A0A0S4TSJ6</accession>
<evidence type="ECO:0000313" key="10">
    <source>
        <dbReference type="EMBL" id="CUV12805.1"/>
    </source>
</evidence>
<evidence type="ECO:0000256" key="5">
    <source>
        <dbReference type="ARBA" id="ARBA00022691"/>
    </source>
</evidence>
<dbReference type="InterPro" id="IPR038333">
    <property type="entry name" value="T1MK-like_N_sf"/>
</dbReference>
<dbReference type="AlphaFoldDB" id="A0A0S4TSJ6"/>
<organism evidence="10">
    <name type="scientific">Ralstonia solanacearum</name>
    <name type="common">Pseudomonas solanacearum</name>
    <dbReference type="NCBI Taxonomy" id="305"/>
    <lineage>
        <taxon>Bacteria</taxon>
        <taxon>Pseudomonadati</taxon>
        <taxon>Pseudomonadota</taxon>
        <taxon>Betaproteobacteria</taxon>
        <taxon>Burkholderiales</taxon>
        <taxon>Burkholderiaceae</taxon>
        <taxon>Ralstonia</taxon>
        <taxon>Ralstonia solanacearum species complex</taxon>
    </lineage>
</organism>
<protein>
    <recommendedName>
        <fullName evidence="2">site-specific DNA-methyltransferase (adenine-specific)</fullName>
        <ecNumber evidence="2">2.1.1.72</ecNumber>
    </recommendedName>
</protein>
<keyword evidence="6" id="KW-0680">Restriction system</keyword>
<dbReference type="GO" id="GO:0003677">
    <property type="term" value="F:DNA binding"/>
    <property type="evidence" value="ECO:0007669"/>
    <property type="project" value="InterPro"/>
</dbReference>
<dbReference type="EMBL" id="LN899819">
    <property type="protein sequence ID" value="CUV12805.1"/>
    <property type="molecule type" value="Genomic_DNA"/>
</dbReference>
<reference evidence="10" key="1">
    <citation type="submission" date="2015-10" db="EMBL/GenBank/DDBJ databases">
        <authorList>
            <person name="Gilbert D.G."/>
        </authorList>
    </citation>
    <scope>NUCLEOTIDE SEQUENCE</scope>
    <source>
        <strain evidence="10">Phyl III-seqv23</strain>
    </source>
</reference>
<dbReference type="InterPro" id="IPR022749">
    <property type="entry name" value="D12N6_MeTrfase_N"/>
</dbReference>
<name>A0A0S4TSJ6_RALSL</name>
<feature type="domain" description="DNA methylase adenine-specific" evidence="8">
    <location>
        <begin position="141"/>
        <end position="472"/>
    </location>
</feature>
<evidence type="ECO:0000256" key="7">
    <source>
        <dbReference type="ARBA" id="ARBA00047942"/>
    </source>
</evidence>
<dbReference type="GO" id="GO:0009007">
    <property type="term" value="F:site-specific DNA-methyltransferase (adenine-specific) activity"/>
    <property type="evidence" value="ECO:0007669"/>
    <property type="project" value="UniProtKB-EC"/>
</dbReference>
<dbReference type="PATRIC" id="fig|305.106.peg.3127"/>
<dbReference type="GO" id="GO:0009307">
    <property type="term" value="P:DNA restriction-modification system"/>
    <property type="evidence" value="ECO:0007669"/>
    <property type="project" value="UniProtKB-KW"/>
</dbReference>
<comment type="similarity">
    <text evidence="1">Belongs to the N(4)/N(6)-methyltransferase family.</text>
</comment>
<dbReference type="EC" id="2.1.1.72" evidence="2"/>
<dbReference type="InterPro" id="IPR051537">
    <property type="entry name" value="DNA_Adenine_Mtase"/>
</dbReference>
<evidence type="ECO:0000256" key="1">
    <source>
        <dbReference type="ARBA" id="ARBA00006594"/>
    </source>
</evidence>
<gene>
    <name evidence="10" type="ORF">RUN39_v1_430025</name>
</gene>